<protein>
    <submittedName>
        <fullName evidence="5">Long-chain-fatty-acid-CoA ligase</fullName>
    </submittedName>
</protein>
<dbReference type="Pfam" id="PF13193">
    <property type="entry name" value="AMP-binding_C"/>
    <property type="match status" value="1"/>
</dbReference>
<comment type="caution">
    <text evidence="5">The sequence shown here is derived from an EMBL/GenBank/DDBJ whole genome shotgun (WGS) entry which is preliminary data.</text>
</comment>
<dbReference type="Proteomes" id="UP001174694">
    <property type="component" value="Unassembled WGS sequence"/>
</dbReference>
<accession>A0AA38RTT4</accession>
<dbReference type="Gene3D" id="3.40.50.12780">
    <property type="entry name" value="N-terminal domain of ligase-like"/>
    <property type="match status" value="1"/>
</dbReference>
<evidence type="ECO:0000259" key="4">
    <source>
        <dbReference type="Pfam" id="PF13193"/>
    </source>
</evidence>
<dbReference type="Gene3D" id="3.30.300.30">
    <property type="match status" value="1"/>
</dbReference>
<evidence type="ECO:0000313" key="5">
    <source>
        <dbReference type="EMBL" id="KAJ9150420.1"/>
    </source>
</evidence>
<dbReference type="PROSITE" id="PS00455">
    <property type="entry name" value="AMP_BINDING"/>
    <property type="match status" value="1"/>
</dbReference>
<keyword evidence="6" id="KW-1185">Reference proteome</keyword>
<evidence type="ECO:0000259" key="3">
    <source>
        <dbReference type="Pfam" id="PF00501"/>
    </source>
</evidence>
<name>A0AA38RTT4_9PEZI</name>
<dbReference type="Pfam" id="PF00501">
    <property type="entry name" value="AMP-binding"/>
    <property type="match status" value="1"/>
</dbReference>
<dbReference type="AlphaFoldDB" id="A0AA38RTT4"/>
<evidence type="ECO:0000313" key="6">
    <source>
        <dbReference type="Proteomes" id="UP001174694"/>
    </source>
</evidence>
<comment type="pathway">
    <text evidence="1">Siderophore biosynthesis.</text>
</comment>
<dbReference type="PANTHER" id="PTHR43201">
    <property type="entry name" value="ACYL-COA SYNTHETASE"/>
    <property type="match status" value="1"/>
</dbReference>
<organism evidence="5 6">
    <name type="scientific">Pleurostoma richardsiae</name>
    <dbReference type="NCBI Taxonomy" id="41990"/>
    <lineage>
        <taxon>Eukaryota</taxon>
        <taxon>Fungi</taxon>
        <taxon>Dikarya</taxon>
        <taxon>Ascomycota</taxon>
        <taxon>Pezizomycotina</taxon>
        <taxon>Sordariomycetes</taxon>
        <taxon>Sordariomycetidae</taxon>
        <taxon>Calosphaeriales</taxon>
        <taxon>Pleurostomataceae</taxon>
        <taxon>Pleurostoma</taxon>
    </lineage>
</organism>
<comment type="similarity">
    <text evidence="2">Belongs to the ATP-dependent AMP-binding enzyme family.</text>
</comment>
<proteinExistence type="inferred from homology"/>
<gene>
    <name evidence="5" type="ORF">NKR23_g3684</name>
</gene>
<dbReference type="PANTHER" id="PTHR43201:SF6">
    <property type="entry name" value="ACYL COA SYNTHETASE (EUROFUNG)"/>
    <property type="match status" value="1"/>
</dbReference>
<evidence type="ECO:0000256" key="1">
    <source>
        <dbReference type="ARBA" id="ARBA00004924"/>
    </source>
</evidence>
<dbReference type="SUPFAM" id="SSF56801">
    <property type="entry name" value="Acetyl-CoA synthetase-like"/>
    <property type="match status" value="1"/>
</dbReference>
<feature type="domain" description="AMP-binding enzyme C-terminal" evidence="4">
    <location>
        <begin position="476"/>
        <end position="558"/>
    </location>
</feature>
<dbReference type="FunFam" id="3.40.50.12780:FF:000003">
    <property type="entry name" value="Long-chain-fatty-acid--CoA ligase FadD"/>
    <property type="match status" value="1"/>
</dbReference>
<sequence>MAAQQVSSTAAAQQQQPLVPVQRPSILHGPIDPPLLDLTLGELLDLQCEHNGDHQCIVIPWTGARWTYGDLHRQSGLLARALLAEGINKGDRVAIMAGNCEQYAAVFFAVARIGAILVILNNTYTPTEAQYALKFTECKMFFTTRKIGRLDNEVLLAELASEDYGPKIVILRGPSEDFSTYDDVLLKGSRQDPYHLHRHEVGVSPYNVVNLQFTSGTTGHPKAAMLTHHNLVNNSRFIGDRMRLTPADVLCCPPPLFHCFGLVLGLLACVTHGASIVYPSEVFDPPAVLRAIQDEQCTALHGVPAMFDSLFALPGAEKLDPSRLRLRTGIIAGAPVPRYLMEQLVARLGMTEFTSSYGLTEASPTCFNAFTDDPVQVRLDTVGTLMPHARAKIVDHDGKVLPVGERGELCIAGYQLQAGYWNNSEKTAEVMVRDETGVLWLHTGDEAVFDERGYCSITGRFKDIIIRGGENIYPLEIEERLAAHPAVSMAVVVGLKDAHYGEVVGAFLQDSGKGRRPSLSEVREWVTKRLGRHKAPTHVFWLGEGRVPATVPLTGSGKVRKFELAKLGSEIIAEEGKKLSKL</sequence>
<dbReference type="GO" id="GO:0006631">
    <property type="term" value="P:fatty acid metabolic process"/>
    <property type="evidence" value="ECO:0007669"/>
    <property type="project" value="TreeGrafter"/>
</dbReference>
<dbReference type="GO" id="GO:0031956">
    <property type="term" value="F:medium-chain fatty acid-CoA ligase activity"/>
    <property type="evidence" value="ECO:0007669"/>
    <property type="project" value="TreeGrafter"/>
</dbReference>
<dbReference type="EMBL" id="JANBVO010000008">
    <property type="protein sequence ID" value="KAJ9150420.1"/>
    <property type="molecule type" value="Genomic_DNA"/>
</dbReference>
<feature type="domain" description="AMP-dependent synthetase/ligase" evidence="3">
    <location>
        <begin position="47"/>
        <end position="421"/>
    </location>
</feature>
<dbReference type="InterPro" id="IPR020845">
    <property type="entry name" value="AMP-binding_CS"/>
</dbReference>
<evidence type="ECO:0000256" key="2">
    <source>
        <dbReference type="ARBA" id="ARBA00006432"/>
    </source>
</evidence>
<dbReference type="InterPro" id="IPR025110">
    <property type="entry name" value="AMP-bd_C"/>
</dbReference>
<keyword evidence="5" id="KW-0436">Ligase</keyword>
<dbReference type="InterPro" id="IPR042099">
    <property type="entry name" value="ANL_N_sf"/>
</dbReference>
<dbReference type="InterPro" id="IPR000873">
    <property type="entry name" value="AMP-dep_synth/lig_dom"/>
</dbReference>
<dbReference type="InterPro" id="IPR045851">
    <property type="entry name" value="AMP-bd_C_sf"/>
</dbReference>
<reference evidence="5" key="1">
    <citation type="submission" date="2022-07" db="EMBL/GenBank/DDBJ databases">
        <title>Fungi with potential for degradation of polypropylene.</title>
        <authorList>
            <person name="Gostincar C."/>
        </authorList>
    </citation>
    <scope>NUCLEOTIDE SEQUENCE</scope>
    <source>
        <strain evidence="5">EXF-13308</strain>
    </source>
</reference>